<sequence length="148" mass="17469">MRASAVENLKLQADRRFRRINLEIHNGRLLEMALRFDNPKFIVSRLKEIESRDDWQFWEDAPLMNLFERHAQTARAPMDPVDRVRWAALVCIAAAKIEGFAYGNVVTEPDYLPEDSPEFTEYEQIYGPAFLNNIREMRNQLRSNQNRL</sequence>
<accession>A0A0T5ZWZ1</accession>
<dbReference type="Proteomes" id="UP000051297">
    <property type="component" value="Unassembled WGS sequence"/>
</dbReference>
<name>A0A0T5ZWZ1_UNCKA</name>
<gene>
    <name evidence="1" type="ORF">XU08_C0004G0014</name>
</gene>
<evidence type="ECO:0000313" key="2">
    <source>
        <dbReference type="Proteomes" id="UP000051297"/>
    </source>
</evidence>
<evidence type="ECO:0000313" key="1">
    <source>
        <dbReference type="EMBL" id="KRT67306.1"/>
    </source>
</evidence>
<dbReference type="AlphaFoldDB" id="A0A0T5ZWZ1"/>
<reference evidence="1 2" key="1">
    <citation type="submission" date="2015-05" db="EMBL/GenBank/DDBJ databases">
        <title>Critical biogeochemical functions in the subsurface are associated with bacteria from new phyla and little studied lineages.</title>
        <authorList>
            <person name="Hug L.A."/>
            <person name="Thomas B.C."/>
            <person name="Sharon I."/>
            <person name="Brown C.T."/>
            <person name="Sharma R."/>
            <person name="Hettich R.L."/>
            <person name="Wilkins M.J."/>
            <person name="Williams K.H."/>
            <person name="Singh A."/>
            <person name="Banfield J.F."/>
        </authorList>
    </citation>
    <scope>NUCLEOTIDE SEQUENCE [LARGE SCALE GENOMIC DNA]</scope>
    <source>
        <strain evidence="1">CSP1-7</strain>
    </source>
</reference>
<dbReference type="EMBL" id="LDXK01000004">
    <property type="protein sequence ID" value="KRT67306.1"/>
    <property type="molecule type" value="Genomic_DNA"/>
</dbReference>
<organism evidence="1 2">
    <name type="scientific">candidate division WWE3 bacterium CSP1-7</name>
    <dbReference type="NCBI Taxonomy" id="1576480"/>
    <lineage>
        <taxon>Bacteria</taxon>
        <taxon>Katanobacteria</taxon>
    </lineage>
</organism>
<proteinExistence type="predicted"/>
<protein>
    <submittedName>
        <fullName evidence="1">Uncharacterized protein</fullName>
    </submittedName>
</protein>
<comment type="caution">
    <text evidence="1">The sequence shown here is derived from an EMBL/GenBank/DDBJ whole genome shotgun (WGS) entry which is preliminary data.</text>
</comment>